<evidence type="ECO:0000256" key="2">
    <source>
        <dbReference type="RuleBase" id="RU363120"/>
    </source>
</evidence>
<comment type="caution">
    <text evidence="4">The sequence shown here is derived from an EMBL/GenBank/DDBJ whole genome shotgun (WGS) entry which is preliminary data.</text>
</comment>
<dbReference type="Proteomes" id="UP001145021">
    <property type="component" value="Unassembled WGS sequence"/>
</dbReference>
<protein>
    <recommendedName>
        <fullName evidence="2">mRNA stability protein</fullName>
    </recommendedName>
</protein>
<evidence type="ECO:0000256" key="1">
    <source>
        <dbReference type="ARBA" id="ARBA00010520"/>
    </source>
</evidence>
<reference evidence="4" key="1">
    <citation type="submission" date="2022-07" db="EMBL/GenBank/DDBJ databases">
        <title>Phylogenomic reconstructions and comparative analyses of Kickxellomycotina fungi.</title>
        <authorList>
            <person name="Reynolds N.K."/>
            <person name="Stajich J.E."/>
            <person name="Barry K."/>
            <person name="Grigoriev I.V."/>
            <person name="Crous P."/>
            <person name="Smith M.E."/>
        </authorList>
    </citation>
    <scope>NUCLEOTIDE SEQUENCE</scope>
    <source>
        <strain evidence="4">NBRC 105413</strain>
    </source>
</reference>
<dbReference type="InterPro" id="IPR006760">
    <property type="entry name" value="Endosulphine"/>
</dbReference>
<accession>A0A9W7XK36</accession>
<evidence type="ECO:0000313" key="5">
    <source>
        <dbReference type="Proteomes" id="UP001145021"/>
    </source>
</evidence>
<comment type="similarity">
    <text evidence="1 2">Belongs to the endosulfine family.</text>
</comment>
<evidence type="ECO:0000256" key="3">
    <source>
        <dbReference type="SAM" id="MobiDB-lite"/>
    </source>
</evidence>
<sequence>MIPARQAKVDLSERKYFDSGDYAMRKAGKSEQEVGNVIPSPQSIHHHSIAAEEAEQQGAAGGVEGETKEGSSVSTGAGLPVNVNEHQITSPLSIVPPISASPKESHQAPAITSDVAGPAVLPGVVAANNNNSAGNPRPPNAHPRINRRPSTNCTIRPQITRRPSADGGDC</sequence>
<proteinExistence type="inferred from homology"/>
<feature type="compositionally biased region" description="Low complexity" evidence="3">
    <location>
        <begin position="124"/>
        <end position="135"/>
    </location>
</feature>
<keyword evidence="5" id="KW-1185">Reference proteome</keyword>
<dbReference type="AlphaFoldDB" id="A0A9W7XK36"/>
<name>A0A9W7XK36_9FUNG</name>
<feature type="region of interest" description="Disordered" evidence="3">
    <location>
        <begin position="27"/>
        <end position="79"/>
    </location>
</feature>
<evidence type="ECO:0000313" key="4">
    <source>
        <dbReference type="EMBL" id="KAJ1644504.1"/>
    </source>
</evidence>
<gene>
    <name evidence="4" type="ORF">LPJ64_003812</name>
</gene>
<feature type="compositionally biased region" description="Polar residues" evidence="3">
    <location>
        <begin position="148"/>
        <end position="157"/>
    </location>
</feature>
<feature type="region of interest" description="Disordered" evidence="3">
    <location>
        <begin position="124"/>
        <end position="170"/>
    </location>
</feature>
<comment type="function">
    <text evidence="2">Plays an essential role in initiation of the G0 program by preventing the degradation of specific nutrient-regulated mRNAs via the 5'-3' mRNA decay pathway.</text>
</comment>
<dbReference type="EMBL" id="JANBOH010000160">
    <property type="protein sequence ID" value="KAJ1644504.1"/>
    <property type="molecule type" value="Genomic_DNA"/>
</dbReference>
<dbReference type="Pfam" id="PF04667">
    <property type="entry name" value="Endosulfine"/>
    <property type="match status" value="1"/>
</dbReference>
<organism evidence="4 5">
    <name type="scientific">Coemansia asiatica</name>
    <dbReference type="NCBI Taxonomy" id="1052880"/>
    <lineage>
        <taxon>Eukaryota</taxon>
        <taxon>Fungi</taxon>
        <taxon>Fungi incertae sedis</taxon>
        <taxon>Zoopagomycota</taxon>
        <taxon>Kickxellomycotina</taxon>
        <taxon>Kickxellomycetes</taxon>
        <taxon>Kickxellales</taxon>
        <taxon>Kickxellaceae</taxon>
        <taxon>Coemansia</taxon>
    </lineage>
</organism>